<sequence length="70" mass="7749">MEGESNNISNSRLMNGVLDEHNGQCTKNVEGLPMDLALNYDVVDVEAALRPVFPFGKQIGWTKTKRGNEV</sequence>
<organism evidence="1 2">
    <name type="scientific">Solanum bulbocastanum</name>
    <name type="common">Wild potato</name>
    <dbReference type="NCBI Taxonomy" id="147425"/>
    <lineage>
        <taxon>Eukaryota</taxon>
        <taxon>Viridiplantae</taxon>
        <taxon>Streptophyta</taxon>
        <taxon>Embryophyta</taxon>
        <taxon>Tracheophyta</taxon>
        <taxon>Spermatophyta</taxon>
        <taxon>Magnoliopsida</taxon>
        <taxon>eudicotyledons</taxon>
        <taxon>Gunneridae</taxon>
        <taxon>Pentapetalae</taxon>
        <taxon>asterids</taxon>
        <taxon>lamiids</taxon>
        <taxon>Solanales</taxon>
        <taxon>Solanaceae</taxon>
        <taxon>Solanoideae</taxon>
        <taxon>Solaneae</taxon>
        <taxon>Solanum</taxon>
    </lineage>
</organism>
<accession>A0AAN8SVZ9</accession>
<gene>
    <name evidence="1" type="ORF">RDI58_028970</name>
</gene>
<protein>
    <submittedName>
        <fullName evidence="1">Uncharacterized protein</fullName>
    </submittedName>
</protein>
<dbReference type="AlphaFoldDB" id="A0AAN8SVZ9"/>
<evidence type="ECO:0000313" key="1">
    <source>
        <dbReference type="EMBL" id="KAK6773732.1"/>
    </source>
</evidence>
<dbReference type="EMBL" id="JBANQN010000012">
    <property type="protein sequence ID" value="KAK6773732.1"/>
    <property type="molecule type" value="Genomic_DNA"/>
</dbReference>
<reference evidence="1 2" key="1">
    <citation type="submission" date="2024-02" db="EMBL/GenBank/DDBJ databases">
        <title>de novo genome assembly of Solanum bulbocastanum strain 11H21.</title>
        <authorList>
            <person name="Hosaka A.J."/>
        </authorList>
    </citation>
    <scope>NUCLEOTIDE SEQUENCE [LARGE SCALE GENOMIC DNA]</scope>
    <source>
        <tissue evidence="1">Young leaves</tissue>
    </source>
</reference>
<name>A0AAN8SVZ9_SOLBU</name>
<proteinExistence type="predicted"/>
<comment type="caution">
    <text evidence="1">The sequence shown here is derived from an EMBL/GenBank/DDBJ whole genome shotgun (WGS) entry which is preliminary data.</text>
</comment>
<dbReference type="Proteomes" id="UP001371456">
    <property type="component" value="Unassembled WGS sequence"/>
</dbReference>
<keyword evidence="2" id="KW-1185">Reference proteome</keyword>
<evidence type="ECO:0000313" key="2">
    <source>
        <dbReference type="Proteomes" id="UP001371456"/>
    </source>
</evidence>